<protein>
    <submittedName>
        <fullName evidence="1">Membrane protein YphA (DoxX/SURF4 family)</fullName>
    </submittedName>
</protein>
<sequence>MKKLIPLVPTAVTYFFVLLFIYASVNKILDFENFQVQIAQSPLLTAYAGPISYLVIVVELLIVTLLLIRSTRSLGLLFSLGIMMSFTVYIYLILHYSESIPCSCGGILEKMDWKEHLLFNIACVVLAVIALLCIYCKRRYRRKVYLQIALMIFISSLLVILLYISSENTVRKENNFTRRFLAHPIIQDKVLDLDNEHYYFAGNSRGKVFLGNASFPLLLTTIERAFKTPESQRIHPDRTDFNYTNLQFKVSGPYYYLYDGSVPIIYRGKIKDSSAHTISYNEVYFNQLAVIDSSHFALRIRSSETGEYELGLLALNKHPKFSLSEKLLQKQIDGIFDADGQLAADQKSGNIIYMYSYRNQFLIMNNGMQLKDKMKTIDTISKAQVEPVKLSDGTMKLKSRPLKVNSAITTNGPFLFNQSHLMGKHEPKERWKNATVIDIYRTDRQEYAGSFYIDHIDHKPVSQIMVTDQYLYALTGKKLVRYRYRTSNVKYFTTGEAENLNKE</sequence>
<evidence type="ECO:0000313" key="1">
    <source>
        <dbReference type="EMBL" id="MDR6460464.1"/>
    </source>
</evidence>
<dbReference type="Proteomes" id="UP001184833">
    <property type="component" value="Unassembled WGS sequence"/>
</dbReference>
<keyword evidence="2" id="KW-1185">Reference proteome</keyword>
<gene>
    <name evidence="1" type="ORF">J2786_003598</name>
</gene>
<evidence type="ECO:0000313" key="2">
    <source>
        <dbReference type="Proteomes" id="UP001184833"/>
    </source>
</evidence>
<reference evidence="1" key="1">
    <citation type="submission" date="2023-07" db="EMBL/GenBank/DDBJ databases">
        <title>Sorghum-associated microbial communities from plants grown in Nebraska, USA.</title>
        <authorList>
            <person name="Schachtman D."/>
        </authorList>
    </citation>
    <scope>NUCLEOTIDE SEQUENCE</scope>
    <source>
        <strain evidence="1">DS2329</strain>
    </source>
</reference>
<name>A0ACC6JBZ8_9FLAO</name>
<comment type="caution">
    <text evidence="1">The sequence shown here is derived from an EMBL/GenBank/DDBJ whole genome shotgun (WGS) entry which is preliminary data.</text>
</comment>
<dbReference type="EMBL" id="JAVDQX010000004">
    <property type="protein sequence ID" value="MDR6460464.1"/>
    <property type="molecule type" value="Genomic_DNA"/>
</dbReference>
<organism evidence="1 2">
    <name type="scientific">Chryseobacterium vietnamense</name>
    <dbReference type="NCBI Taxonomy" id="866785"/>
    <lineage>
        <taxon>Bacteria</taxon>
        <taxon>Pseudomonadati</taxon>
        <taxon>Bacteroidota</taxon>
        <taxon>Flavobacteriia</taxon>
        <taxon>Flavobacteriales</taxon>
        <taxon>Weeksellaceae</taxon>
        <taxon>Chryseobacterium group</taxon>
        <taxon>Chryseobacterium</taxon>
    </lineage>
</organism>
<proteinExistence type="predicted"/>
<accession>A0ACC6JBZ8</accession>